<dbReference type="InterPro" id="IPR036291">
    <property type="entry name" value="NAD(P)-bd_dom_sf"/>
</dbReference>
<dbReference type="GO" id="GO:0006633">
    <property type="term" value="P:fatty acid biosynthetic process"/>
    <property type="evidence" value="ECO:0007669"/>
    <property type="project" value="UniProtKB-KW"/>
</dbReference>
<dbReference type="EMBL" id="NPDX01000001">
    <property type="protein sequence ID" value="PJZ85552.1"/>
    <property type="molecule type" value="Genomic_DNA"/>
</dbReference>
<feature type="active site" description="Proton acceptor" evidence="9">
    <location>
        <position position="179"/>
    </location>
</feature>
<evidence type="ECO:0000256" key="10">
    <source>
        <dbReference type="PIRSR" id="PIRSR000094-3"/>
    </source>
</evidence>
<sequence length="278" mass="30484">MNYSLKGRTVIITGITDSSSLALVIAKECKQLGANLICTGLGKTEFHQNLSEAGLSFLDRTYSDFTKTVKEELGEDAITFPLDVTIQANIDSFADFLHSNHIKVHSLLHSIAMDKTIRQGKVKPIMSISREEFMDAMNVSAFSLLALTQSFYQRNVMVEGGSIVALSYLGAERVVSHPYKNIGVAKSALERLVKEMAMELGKEKQIQVNAIRFSPYRASKAGSAIEGLEQAEINCELLAPLGNASAKDLAEEVAYLFRPGNRITGEIRHVDGGYHIRG</sequence>
<evidence type="ECO:0000256" key="4">
    <source>
        <dbReference type="ARBA" id="ARBA00022832"/>
    </source>
</evidence>
<feature type="binding site" evidence="10">
    <location>
        <position position="14"/>
    </location>
    <ligand>
        <name>NAD(+)</name>
        <dbReference type="ChEBI" id="CHEBI:57540"/>
    </ligand>
</feature>
<keyword evidence="12" id="KW-1185">Reference proteome</keyword>
<comment type="similarity">
    <text evidence="2 8">Belongs to the short-chain dehydrogenases/reductases (SDR) family. FabI subfamily.</text>
</comment>
<dbReference type="PANTHER" id="PTHR43159:SF2">
    <property type="entry name" value="ENOYL-[ACYL-CARRIER-PROTEIN] REDUCTASE [NADH], CHLOROPLASTIC"/>
    <property type="match status" value="1"/>
</dbReference>
<keyword evidence="5 8" id="KW-0560">Oxidoreductase</keyword>
<dbReference type="Proteomes" id="UP000232145">
    <property type="component" value="Unassembled WGS sequence"/>
</dbReference>
<evidence type="ECO:0000256" key="2">
    <source>
        <dbReference type="ARBA" id="ARBA00009233"/>
    </source>
</evidence>
<feature type="binding site" evidence="10">
    <location>
        <position position="111"/>
    </location>
    <ligand>
        <name>NAD(+)</name>
        <dbReference type="ChEBI" id="CHEBI:57540"/>
    </ligand>
</feature>
<comment type="pathway">
    <text evidence="1">Lipid metabolism; fatty acid biosynthesis.</text>
</comment>
<dbReference type="InterPro" id="IPR002347">
    <property type="entry name" value="SDR_fam"/>
</dbReference>
<evidence type="ECO:0000256" key="3">
    <source>
        <dbReference type="ARBA" id="ARBA00022516"/>
    </source>
</evidence>
<dbReference type="EC" id="1.3.1.9" evidence="8"/>
<evidence type="ECO:0000256" key="5">
    <source>
        <dbReference type="ARBA" id="ARBA00023002"/>
    </source>
</evidence>
<feature type="binding site" evidence="10">
    <location>
        <begin position="83"/>
        <end position="84"/>
    </location>
    <ligand>
        <name>NAD(+)</name>
        <dbReference type="ChEBI" id="CHEBI:57540"/>
    </ligand>
</feature>
<evidence type="ECO:0000256" key="9">
    <source>
        <dbReference type="PIRSR" id="PIRSR000094-1"/>
    </source>
</evidence>
<keyword evidence="6" id="KW-0443">Lipid metabolism</keyword>
<name>A0A2N0AMM0_9LEPT</name>
<protein>
    <recommendedName>
        <fullName evidence="8">Enoyl-[acyl-carrier-protein] reductase [NADH]</fullName>
        <ecNumber evidence="8">1.3.1.9</ecNumber>
    </recommendedName>
</protein>
<evidence type="ECO:0000313" key="12">
    <source>
        <dbReference type="Proteomes" id="UP000232145"/>
    </source>
</evidence>
<keyword evidence="8 10" id="KW-0520">NAD</keyword>
<keyword evidence="7 8" id="KW-0275">Fatty acid biosynthesis</keyword>
<evidence type="ECO:0000256" key="7">
    <source>
        <dbReference type="ARBA" id="ARBA00023160"/>
    </source>
</evidence>
<accession>A0A2N0AMM0</accession>
<dbReference type="SUPFAM" id="SSF51735">
    <property type="entry name" value="NAD(P)-binding Rossmann-fold domains"/>
    <property type="match status" value="1"/>
</dbReference>
<feature type="active site" description="Proton acceptor" evidence="9">
    <location>
        <position position="168"/>
    </location>
</feature>
<dbReference type="GO" id="GO:0004318">
    <property type="term" value="F:enoyl-[acyl-carrier-protein] reductase (NADH) activity"/>
    <property type="evidence" value="ECO:0007669"/>
    <property type="project" value="UniProtKB-EC"/>
</dbReference>
<dbReference type="Gene3D" id="3.40.50.720">
    <property type="entry name" value="NAD(P)-binding Rossmann-like Domain"/>
    <property type="match status" value="1"/>
</dbReference>
<evidence type="ECO:0000256" key="1">
    <source>
        <dbReference type="ARBA" id="ARBA00005194"/>
    </source>
</evidence>
<dbReference type="AlphaFoldDB" id="A0A2N0AMM0"/>
<dbReference type="OrthoDB" id="9803628at2"/>
<organism evidence="11 12">
    <name type="scientific">Leptospira harrisiae</name>
    <dbReference type="NCBI Taxonomy" id="2023189"/>
    <lineage>
        <taxon>Bacteria</taxon>
        <taxon>Pseudomonadati</taxon>
        <taxon>Spirochaetota</taxon>
        <taxon>Spirochaetia</taxon>
        <taxon>Leptospirales</taxon>
        <taxon>Leptospiraceae</taxon>
        <taxon>Leptospira</taxon>
    </lineage>
</organism>
<reference evidence="11 12" key="1">
    <citation type="submission" date="2017-07" db="EMBL/GenBank/DDBJ databases">
        <title>Leptospira spp. isolated from tropical soils.</title>
        <authorList>
            <person name="Thibeaux R."/>
            <person name="Iraola G."/>
            <person name="Ferres I."/>
            <person name="Bierque E."/>
            <person name="Girault D."/>
            <person name="Soupe-Gilbert M.-E."/>
            <person name="Picardeau M."/>
            <person name="Goarant C."/>
        </authorList>
    </citation>
    <scope>NUCLEOTIDE SEQUENCE [LARGE SCALE GENOMIC DNA]</scope>
    <source>
        <strain evidence="11 12">FH2-B-A1</strain>
    </source>
</reference>
<dbReference type="RefSeq" id="WP_100742448.1">
    <property type="nucleotide sequence ID" value="NZ_NPDW01000001.1"/>
</dbReference>
<evidence type="ECO:0000313" key="11">
    <source>
        <dbReference type="EMBL" id="PJZ85552.1"/>
    </source>
</evidence>
<evidence type="ECO:0000256" key="8">
    <source>
        <dbReference type="PIRNR" id="PIRNR000094"/>
    </source>
</evidence>
<comment type="caution">
    <text evidence="11">The sequence shown here is derived from an EMBL/GenBank/DDBJ whole genome shotgun (WGS) entry which is preliminary data.</text>
</comment>
<comment type="catalytic activity">
    <reaction evidence="8">
        <text>a 2,3-saturated acyl-[ACP] + NAD(+) = a (2E)-enoyl-[ACP] + NADH + H(+)</text>
        <dbReference type="Rhea" id="RHEA:10240"/>
        <dbReference type="Rhea" id="RHEA-COMP:9925"/>
        <dbReference type="Rhea" id="RHEA-COMP:9926"/>
        <dbReference type="ChEBI" id="CHEBI:15378"/>
        <dbReference type="ChEBI" id="CHEBI:57540"/>
        <dbReference type="ChEBI" id="CHEBI:57945"/>
        <dbReference type="ChEBI" id="CHEBI:78784"/>
        <dbReference type="ChEBI" id="CHEBI:78785"/>
        <dbReference type="EC" id="1.3.1.9"/>
    </reaction>
</comment>
<feature type="binding site" evidence="10">
    <location>
        <position position="186"/>
    </location>
    <ligand>
        <name>NAD(+)</name>
        <dbReference type="ChEBI" id="CHEBI:57540"/>
    </ligand>
</feature>
<proteinExistence type="inferred from homology"/>
<dbReference type="Pfam" id="PF13561">
    <property type="entry name" value="adh_short_C2"/>
    <property type="match status" value="1"/>
</dbReference>
<dbReference type="PANTHER" id="PTHR43159">
    <property type="entry name" value="ENOYL-[ACYL-CARRIER-PROTEIN] REDUCTASE"/>
    <property type="match status" value="1"/>
</dbReference>
<gene>
    <name evidence="11" type="ORF">CH364_04865</name>
</gene>
<keyword evidence="3 8" id="KW-0444">Lipid biosynthesis</keyword>
<dbReference type="PIRSF" id="PIRSF000094">
    <property type="entry name" value="Enoyl-ACP_rdct"/>
    <property type="match status" value="1"/>
</dbReference>
<evidence type="ECO:0000256" key="6">
    <source>
        <dbReference type="ARBA" id="ARBA00023098"/>
    </source>
</evidence>
<keyword evidence="4" id="KW-0276">Fatty acid metabolism</keyword>
<dbReference type="InterPro" id="IPR014358">
    <property type="entry name" value="Enoyl-ACP_Rdtase_NADH"/>
</dbReference>